<comment type="caution">
    <text evidence="3">The sequence shown here is derived from an EMBL/GenBank/DDBJ whole genome shotgun (WGS) entry which is preliminary data.</text>
</comment>
<feature type="transmembrane region" description="Helical" evidence="2">
    <location>
        <begin position="53"/>
        <end position="72"/>
    </location>
</feature>
<feature type="transmembrane region" description="Helical" evidence="2">
    <location>
        <begin position="144"/>
        <end position="164"/>
    </location>
</feature>
<evidence type="ECO:0000313" key="4">
    <source>
        <dbReference type="Proteomes" id="UP001597168"/>
    </source>
</evidence>
<organism evidence="3 4">
    <name type="scientific">Saccharothrix hoggarensis</name>
    <dbReference type="NCBI Taxonomy" id="913853"/>
    <lineage>
        <taxon>Bacteria</taxon>
        <taxon>Bacillati</taxon>
        <taxon>Actinomycetota</taxon>
        <taxon>Actinomycetes</taxon>
        <taxon>Pseudonocardiales</taxon>
        <taxon>Pseudonocardiaceae</taxon>
        <taxon>Saccharothrix</taxon>
    </lineage>
</organism>
<keyword evidence="2" id="KW-1133">Transmembrane helix</keyword>
<sequence>MSTGSPDERQWPGTWVKRLDGGRSPGTLERVREKRQELARLCRVAVDRSRWQLGIAAVVSAWSLAWVVGQAFGGPSPLDVLPVRWAGLPTGWLDAVGRWCDGRTGFLAVSGGLLWAMTTARRQGSALLGWLAVMAAAEDVGYVAVRWALVALAVFLAVMGLVSLTGRRAFVVDRIAVIPKDVARAGATAVALSAVVPLVAPGLALTRLVGPYVTRPPRRRAGAPIVRAASAERPRPAGTPGELPEPVPAQRGYR</sequence>
<dbReference type="EMBL" id="JBHTLK010000030">
    <property type="protein sequence ID" value="MFD1147224.1"/>
    <property type="molecule type" value="Genomic_DNA"/>
</dbReference>
<reference evidence="4" key="1">
    <citation type="journal article" date="2019" name="Int. J. Syst. Evol. Microbiol.">
        <title>The Global Catalogue of Microorganisms (GCM) 10K type strain sequencing project: providing services to taxonomists for standard genome sequencing and annotation.</title>
        <authorList>
            <consortium name="The Broad Institute Genomics Platform"/>
            <consortium name="The Broad Institute Genome Sequencing Center for Infectious Disease"/>
            <person name="Wu L."/>
            <person name="Ma J."/>
        </authorList>
    </citation>
    <scope>NUCLEOTIDE SEQUENCE [LARGE SCALE GENOMIC DNA]</scope>
    <source>
        <strain evidence="4">CCUG 60214</strain>
    </source>
</reference>
<protein>
    <submittedName>
        <fullName evidence="3">Uncharacterized protein</fullName>
    </submittedName>
</protein>
<evidence type="ECO:0000256" key="2">
    <source>
        <dbReference type="SAM" id="Phobius"/>
    </source>
</evidence>
<name>A0ABW3QR03_9PSEU</name>
<dbReference type="Proteomes" id="UP001597168">
    <property type="component" value="Unassembled WGS sequence"/>
</dbReference>
<keyword evidence="2" id="KW-0812">Transmembrane</keyword>
<accession>A0ABW3QR03</accession>
<gene>
    <name evidence="3" type="ORF">ACFQ3T_08810</name>
</gene>
<keyword evidence="2" id="KW-0472">Membrane</keyword>
<keyword evidence="4" id="KW-1185">Reference proteome</keyword>
<dbReference type="RefSeq" id="WP_380722163.1">
    <property type="nucleotide sequence ID" value="NZ_JBHTLK010000030.1"/>
</dbReference>
<feature type="transmembrane region" description="Helical" evidence="2">
    <location>
        <begin position="185"/>
        <end position="205"/>
    </location>
</feature>
<proteinExistence type="predicted"/>
<evidence type="ECO:0000313" key="3">
    <source>
        <dbReference type="EMBL" id="MFD1147224.1"/>
    </source>
</evidence>
<feature type="region of interest" description="Disordered" evidence="1">
    <location>
        <begin position="221"/>
        <end position="254"/>
    </location>
</feature>
<evidence type="ECO:0000256" key="1">
    <source>
        <dbReference type="SAM" id="MobiDB-lite"/>
    </source>
</evidence>